<dbReference type="InterPro" id="IPR036852">
    <property type="entry name" value="Peptidase_S8/S53_dom_sf"/>
</dbReference>
<dbReference type="GO" id="GO:0004252">
    <property type="term" value="F:serine-type endopeptidase activity"/>
    <property type="evidence" value="ECO:0007669"/>
    <property type="project" value="InterPro"/>
</dbReference>
<comment type="caution">
    <text evidence="6">The sequence shown here is derived from an EMBL/GenBank/DDBJ whole genome shotgun (WGS) entry which is preliminary data.</text>
</comment>
<dbReference type="SUPFAM" id="SSF52743">
    <property type="entry name" value="Subtilisin-like"/>
    <property type="match status" value="1"/>
</dbReference>
<evidence type="ECO:0000256" key="1">
    <source>
        <dbReference type="ARBA" id="ARBA00022737"/>
    </source>
</evidence>
<evidence type="ECO:0000259" key="5">
    <source>
        <dbReference type="Pfam" id="PF25390"/>
    </source>
</evidence>
<feature type="domain" description="RCC1-like" evidence="5">
    <location>
        <begin position="248"/>
        <end position="572"/>
    </location>
</feature>
<dbReference type="GO" id="GO:0006508">
    <property type="term" value="P:proteolysis"/>
    <property type="evidence" value="ECO:0007669"/>
    <property type="project" value="InterPro"/>
</dbReference>
<evidence type="ECO:0000256" key="3">
    <source>
        <dbReference type="SAM" id="SignalP"/>
    </source>
</evidence>
<dbReference type="Gene3D" id="3.40.50.200">
    <property type="entry name" value="Peptidase S8/S53 domain"/>
    <property type="match status" value="1"/>
</dbReference>
<dbReference type="PANTHER" id="PTHR22870">
    <property type="entry name" value="REGULATOR OF CHROMOSOME CONDENSATION"/>
    <property type="match status" value="1"/>
</dbReference>
<feature type="compositionally biased region" description="Polar residues" evidence="2">
    <location>
        <begin position="467"/>
        <end position="476"/>
    </location>
</feature>
<dbReference type="PROSITE" id="PS00626">
    <property type="entry name" value="RCC1_2"/>
    <property type="match status" value="4"/>
</dbReference>
<name>A0A3D9T3P0_9ACTN</name>
<proteinExistence type="predicted"/>
<keyword evidence="3" id="KW-0732">Signal</keyword>
<dbReference type="InterPro" id="IPR022398">
    <property type="entry name" value="Peptidase_S8_His-AS"/>
</dbReference>
<feature type="domain" description="Peptidase S8/S53" evidence="4">
    <location>
        <begin position="613"/>
        <end position="843"/>
    </location>
</feature>
<dbReference type="InterPro" id="IPR000408">
    <property type="entry name" value="Reg_chr_condens"/>
</dbReference>
<evidence type="ECO:0000256" key="2">
    <source>
        <dbReference type="SAM" id="MobiDB-lite"/>
    </source>
</evidence>
<keyword evidence="1" id="KW-0677">Repeat</keyword>
<dbReference type="InterPro" id="IPR051210">
    <property type="entry name" value="Ub_ligase/GEF_domain"/>
</dbReference>
<dbReference type="Pfam" id="PF00415">
    <property type="entry name" value="RCC1"/>
    <property type="match status" value="2"/>
</dbReference>
<sequence>MKNILAAMGVAVMLSASPAVYAAVSASEPSLPAAYDHGRDKGRAPGTRGPLPQGFSTTELSVKFKPDRRIQIRNHRASAANTGDASALNAVLSKYPDAGVLPLTGRSPSEVVEERVRLEKKIRRRLPDLTSWYTITVSRGIERLLADLNRLPSVEIAQATPIPVAAAEPLQSKQVYRNPAGAGVDADAAASVPGGKGDGVLVSDLEGGLPRWVGTSAAAGTLAAGDEHTLIVDRKYFWDQDPNWKSSVWAWGGNGQGQLGDGTTTDKTKMVKVPGLSDVKAVAAGGDFSLALKADGTMWSWGGNDQGQLGDGTTIARRTPVQVSGITDVVGISAGSDGHALAVLADGTVKAWGNNDEGQLGDGTTGDRSTPITVLTGAVAKFGAVAAGGGHSIAVLADGTVRAWGNNDNGQLGNGSTTDSDSPVQTGGLSGVTQVGAGRLHSLAVRLDGTVRAWGDNSRGQLGDGTTADSGTPVQPSGLVSVTNVAAGGFHNVAAVSSERWAWGANDDGRVGDGTTIDRHAPVEIASTGAGTVPAAGLRHSFAAGPSTPMRLWGANDKGQLGTGDTIGSLTPVTPVTGLAMADLCHEDLAGRTSPGGPIASLGPIVDECQHSAVAHGTAVAGIIGARNDNGKGVAGMAPHARLRIDPFSSTVLAATIENSVPGDVILYEAQESIGGKYYPIEGAATYYDLTVLATASGITVVEAAGNGTVDLDDPQDPHSAAIMTRPDSGAIMVGAGAPPAVDGSDCLESPQAERTALPFTNYGSRVDVQAYGRCIWTTTSRADKHHPSNETDLNKTYTYDFGGTSGASAITAGAVASLQGAAKRMGGPLSPQLVRHVLKVTGTPQPASDPRHIGPSPNVRRAIEFLRGGVAAGGGWTLVAGNDGKVRSWGVNFEGQLGDGTTTGRNGLAEVAGLSGVVRSPRAVAGGEGHSLAVRSDGTVWAWGDNSEGQLGDSTTTDRSTPTQVPGLSGVTAVAAGGYWSLALKSDGTLWAWGSGQSGQLGSGEQEGRTSPVQVGGLSGVVDMAAAWNHGLAVKSDGTLWAWGDNTEGQLGDGSTDTRLTPVQVAGIGGVSTWAGSVAAGDGHSLAVKSDGTVAAWGRNDLGQLGIGSTGPDIMTPRIVSGLTEVFGVGAGASHSFAVRHNRTTFAWGYNALGQVGIGSAGGNVLTPSLIGALTGATAVAGGSNHSAATLFNGTVYTWGDGGSGQLGHGNNNSLNIPTRVNGTP</sequence>
<dbReference type="PROSITE" id="PS50012">
    <property type="entry name" value="RCC1_3"/>
    <property type="match status" value="13"/>
</dbReference>
<feature type="region of interest" description="Disordered" evidence="2">
    <location>
        <begin position="946"/>
        <end position="967"/>
    </location>
</feature>
<organism evidence="6 7">
    <name type="scientific">Thermomonospora umbrina</name>
    <dbReference type="NCBI Taxonomy" id="111806"/>
    <lineage>
        <taxon>Bacteria</taxon>
        <taxon>Bacillati</taxon>
        <taxon>Actinomycetota</taxon>
        <taxon>Actinomycetes</taxon>
        <taxon>Streptosporangiales</taxon>
        <taxon>Thermomonosporaceae</taxon>
        <taxon>Thermomonospora</taxon>
    </lineage>
</organism>
<evidence type="ECO:0000259" key="4">
    <source>
        <dbReference type="Pfam" id="PF00082"/>
    </source>
</evidence>
<dbReference type="InterPro" id="IPR058923">
    <property type="entry name" value="RCC1-like_dom"/>
</dbReference>
<feature type="chain" id="PRO_5017740401" evidence="3">
    <location>
        <begin position="23"/>
        <end position="1226"/>
    </location>
</feature>
<protein>
    <submittedName>
        <fullName evidence="6">Alpha-tubulin suppressor-like RCC1 family protein</fullName>
    </submittedName>
</protein>
<feature type="signal peptide" evidence="3">
    <location>
        <begin position="1"/>
        <end position="22"/>
    </location>
</feature>
<dbReference type="PROSITE" id="PS00137">
    <property type="entry name" value="SUBTILASE_HIS"/>
    <property type="match status" value="1"/>
</dbReference>
<dbReference type="InterPro" id="IPR009091">
    <property type="entry name" value="RCC1/BLIP-II"/>
</dbReference>
<keyword evidence="7" id="KW-1185">Reference proteome</keyword>
<dbReference type="PANTHER" id="PTHR22870:SF408">
    <property type="entry name" value="OS09G0560450 PROTEIN"/>
    <property type="match status" value="1"/>
</dbReference>
<dbReference type="AlphaFoldDB" id="A0A3D9T3P0"/>
<dbReference type="SUPFAM" id="SSF50985">
    <property type="entry name" value="RCC1/BLIP-II"/>
    <property type="match status" value="3"/>
</dbReference>
<gene>
    <name evidence="6" type="ORF">DFJ69_3910</name>
</gene>
<feature type="compositionally biased region" description="Polar residues" evidence="2">
    <location>
        <begin position="948"/>
        <end position="967"/>
    </location>
</feature>
<dbReference type="Pfam" id="PF25390">
    <property type="entry name" value="WD40_RLD"/>
    <property type="match status" value="2"/>
</dbReference>
<dbReference type="Gene3D" id="2.130.10.30">
    <property type="entry name" value="Regulator of chromosome condensation 1/beta-lactamase-inhibitor protein II"/>
    <property type="match status" value="4"/>
</dbReference>
<reference evidence="6 7" key="1">
    <citation type="submission" date="2018-08" db="EMBL/GenBank/DDBJ databases">
        <title>Sequencing the genomes of 1000 actinobacteria strains.</title>
        <authorList>
            <person name="Klenk H.-P."/>
        </authorList>
    </citation>
    <scope>NUCLEOTIDE SEQUENCE [LARGE SCALE GENOMIC DNA]</scope>
    <source>
        <strain evidence="6 7">DSM 43927</strain>
    </source>
</reference>
<feature type="region of interest" description="Disordered" evidence="2">
    <location>
        <begin position="454"/>
        <end position="476"/>
    </location>
</feature>
<accession>A0A3D9T3P0</accession>
<evidence type="ECO:0000313" key="7">
    <source>
        <dbReference type="Proteomes" id="UP000256661"/>
    </source>
</evidence>
<evidence type="ECO:0000313" key="6">
    <source>
        <dbReference type="EMBL" id="REE98421.1"/>
    </source>
</evidence>
<feature type="region of interest" description="Disordered" evidence="2">
    <location>
        <begin position="407"/>
        <end position="432"/>
    </location>
</feature>
<dbReference type="PRINTS" id="PR00633">
    <property type="entry name" value="RCCNDNSATION"/>
</dbReference>
<dbReference type="Proteomes" id="UP000256661">
    <property type="component" value="Unassembled WGS sequence"/>
</dbReference>
<dbReference type="EMBL" id="QTTT01000001">
    <property type="protein sequence ID" value="REE98421.1"/>
    <property type="molecule type" value="Genomic_DNA"/>
</dbReference>
<feature type="domain" description="RCC1-like" evidence="5">
    <location>
        <begin position="868"/>
        <end position="1125"/>
    </location>
</feature>
<dbReference type="InterPro" id="IPR000209">
    <property type="entry name" value="Peptidase_S8/S53_dom"/>
</dbReference>
<dbReference type="Pfam" id="PF00082">
    <property type="entry name" value="Peptidase_S8"/>
    <property type="match status" value="1"/>
</dbReference>
<feature type="region of interest" description="Disordered" evidence="2">
    <location>
        <begin position="33"/>
        <end position="53"/>
    </location>
</feature>